<keyword evidence="1" id="KW-0175">Coiled coil</keyword>
<organism evidence="3 4">
    <name type="scientific">Seiridium cardinale</name>
    <dbReference type="NCBI Taxonomy" id="138064"/>
    <lineage>
        <taxon>Eukaryota</taxon>
        <taxon>Fungi</taxon>
        <taxon>Dikarya</taxon>
        <taxon>Ascomycota</taxon>
        <taxon>Pezizomycotina</taxon>
        <taxon>Sordariomycetes</taxon>
        <taxon>Xylariomycetidae</taxon>
        <taxon>Amphisphaeriales</taxon>
        <taxon>Sporocadaceae</taxon>
        <taxon>Seiridium</taxon>
    </lineage>
</organism>
<feature type="compositionally biased region" description="Polar residues" evidence="2">
    <location>
        <begin position="63"/>
        <end position="77"/>
    </location>
</feature>
<dbReference type="Proteomes" id="UP001465668">
    <property type="component" value="Unassembled WGS sequence"/>
</dbReference>
<name>A0ABR2XYK3_9PEZI</name>
<evidence type="ECO:0000313" key="3">
    <source>
        <dbReference type="EMBL" id="KAK9778889.1"/>
    </source>
</evidence>
<feature type="compositionally biased region" description="Basic residues" evidence="2">
    <location>
        <begin position="31"/>
        <end position="46"/>
    </location>
</feature>
<protein>
    <submittedName>
        <fullName evidence="3">Uncharacterized protein</fullName>
    </submittedName>
</protein>
<evidence type="ECO:0000313" key="4">
    <source>
        <dbReference type="Proteomes" id="UP001465668"/>
    </source>
</evidence>
<sequence length="424" mass="47592">MAVTRSQTGGSQRLAAAQADRARDERQTNRVGKRRKTKTQVKPKKTASKDSKASTIVVEESTSDIQTPKEPTSTQTVKIKKDESGKSTPRLSNSQTTVVNDILLRLDNIEEHQIIHGDPIKVLEQNLGQYKLDLEAAQSTIRRLERQLKKLHEDMDNQSELYDHNVRNMGKDIDRLREEQAKLRSAPGIANTSELNLVYAALEELETSMVAVQKDLGVLSREAEERNDHINNGEYEKDEQDIWIQRIQNRLYNLQSDVQKRIVDLESTHQECRARFEFLSQRITDACGEYDAMLEGWTPYEMTGTLVNSQHVSALTPQLSPRRKRSRDEADDASERQHLPKRQKISTGAAVAKSHHAPLTDLLPIADIEDSVSIDFSVIDPRLLPAPNARAEGSAPVLLDDSLSAPIHMPAAHPPSNPTTSTKL</sequence>
<reference evidence="3 4" key="1">
    <citation type="submission" date="2024-02" db="EMBL/GenBank/DDBJ databases">
        <title>First draft genome assembly of two strains of Seiridium cardinale.</title>
        <authorList>
            <person name="Emiliani G."/>
            <person name="Scali E."/>
        </authorList>
    </citation>
    <scope>NUCLEOTIDE SEQUENCE [LARGE SCALE GENOMIC DNA]</scope>
    <source>
        <strain evidence="3 4">BM-138-000479</strain>
    </source>
</reference>
<evidence type="ECO:0000256" key="2">
    <source>
        <dbReference type="SAM" id="MobiDB-lite"/>
    </source>
</evidence>
<comment type="caution">
    <text evidence="3">The sequence shown here is derived from an EMBL/GenBank/DDBJ whole genome shotgun (WGS) entry which is preliminary data.</text>
</comment>
<dbReference type="EMBL" id="JARVKM010000013">
    <property type="protein sequence ID" value="KAK9778889.1"/>
    <property type="molecule type" value="Genomic_DNA"/>
</dbReference>
<feature type="region of interest" description="Disordered" evidence="2">
    <location>
        <begin position="1"/>
        <end position="93"/>
    </location>
</feature>
<feature type="region of interest" description="Disordered" evidence="2">
    <location>
        <begin position="312"/>
        <end position="351"/>
    </location>
</feature>
<gene>
    <name evidence="3" type="ORF">SCAR479_04125</name>
</gene>
<proteinExistence type="predicted"/>
<keyword evidence="4" id="KW-1185">Reference proteome</keyword>
<evidence type="ECO:0000256" key="1">
    <source>
        <dbReference type="SAM" id="Coils"/>
    </source>
</evidence>
<dbReference type="Gene3D" id="1.10.287.1490">
    <property type="match status" value="1"/>
</dbReference>
<feature type="coiled-coil region" evidence="1">
    <location>
        <begin position="120"/>
        <end position="222"/>
    </location>
</feature>
<accession>A0ABR2XYK3</accession>
<feature type="compositionally biased region" description="Polar residues" evidence="2">
    <location>
        <begin position="1"/>
        <end position="11"/>
    </location>
</feature>